<evidence type="ECO:0000313" key="2">
    <source>
        <dbReference type="Proteomes" id="UP000466692"/>
    </source>
</evidence>
<keyword evidence="2" id="KW-1185">Reference proteome</keyword>
<evidence type="ECO:0000313" key="1">
    <source>
        <dbReference type="EMBL" id="MYL54779.1"/>
    </source>
</evidence>
<accession>A0ACC7VKU0</accession>
<proteinExistence type="predicted"/>
<comment type="caution">
    <text evidence="1">The sequence shown here is derived from an EMBL/GenBank/DDBJ whole genome shotgun (WGS) entry which is preliminary data.</text>
</comment>
<reference evidence="1" key="1">
    <citation type="submission" date="2019-11" db="EMBL/GenBank/DDBJ databases">
        <title>Genome sequences of 17 halophilic strains isolated from different environments.</title>
        <authorList>
            <person name="Furrow R.E."/>
        </authorList>
    </citation>
    <scope>NUCLEOTIDE SEQUENCE</scope>
    <source>
        <strain evidence="1">22510_22_Filter</strain>
    </source>
</reference>
<sequence>MINRKGGYYMGKWITTILTVMLVTFSIIPSVGAAEETYEELSMDKKRELLTEIALEEGIPPEILKAVADQESQMMQFKNGKPFISDDNGIGIMQVTNTHPSVDIDKKRLKTDTAYNIKIGAKVLSQKWELMGEKIPSINDSNRMMLEHWYFPLMAYNGASETNDPQRQEETYQEKVYQIISDDSLVSVFPMPTFPKDFFGYDDGKLKFNELTSQTWENGNTISTQMFQQGDEVYVMNSHDADIYDYGSLRETRDSTPTKLAFHTELEIVDGPYFEDKINDNHHMDYKVKGPNGISGYISSSNLRSMDMKQTNFTDWTDNSSTVEPSKTWNINFNTKLNTGSINEKNIYIVNENGVGVRSEVTLSEDGKSLTMNPNAYLESSMNYTLYIEGIVSSTGGKMDTPISKSFTVSN</sequence>
<name>A0ACC7VKU0_9BACI</name>
<gene>
    <name evidence="1" type="ORF">GLW08_15695</name>
</gene>
<dbReference type="Proteomes" id="UP000466692">
    <property type="component" value="Unassembled WGS sequence"/>
</dbReference>
<organism evidence="1 2">
    <name type="scientific">Pontibacillus yanchengensis</name>
    <dbReference type="NCBI Taxonomy" id="462910"/>
    <lineage>
        <taxon>Bacteria</taxon>
        <taxon>Bacillati</taxon>
        <taxon>Bacillota</taxon>
        <taxon>Bacilli</taxon>
        <taxon>Bacillales</taxon>
        <taxon>Bacillaceae</taxon>
        <taxon>Pontibacillus</taxon>
    </lineage>
</organism>
<dbReference type="EMBL" id="WMEU01000005">
    <property type="protein sequence ID" value="MYL54779.1"/>
    <property type="molecule type" value="Genomic_DNA"/>
</dbReference>
<protein>
    <submittedName>
        <fullName evidence="1">Transglycosylase SLT domain-containing protein</fullName>
    </submittedName>
</protein>